<dbReference type="OrthoDB" id="1938844at2"/>
<evidence type="ECO:0000313" key="3">
    <source>
        <dbReference type="Proteomes" id="UP000184310"/>
    </source>
</evidence>
<feature type="transmembrane region" description="Helical" evidence="1">
    <location>
        <begin position="83"/>
        <end position="99"/>
    </location>
</feature>
<feature type="transmembrane region" description="Helical" evidence="1">
    <location>
        <begin position="57"/>
        <end position="76"/>
    </location>
</feature>
<dbReference type="AlphaFoldDB" id="A0A1M6SXH7"/>
<accession>A0A1M6SXH7</accession>
<dbReference type="Proteomes" id="UP000184310">
    <property type="component" value="Unassembled WGS sequence"/>
</dbReference>
<name>A0A1M6SXH7_9CLOT</name>
<dbReference type="STRING" id="1121302.SAMN02745163_03912"/>
<evidence type="ECO:0000256" key="1">
    <source>
        <dbReference type="SAM" id="Phobius"/>
    </source>
</evidence>
<dbReference type="EMBL" id="FQZB01000018">
    <property type="protein sequence ID" value="SHK49421.1"/>
    <property type="molecule type" value="Genomic_DNA"/>
</dbReference>
<dbReference type="RefSeq" id="WP_072992089.1">
    <property type="nucleotide sequence ID" value="NZ_FQZB01000018.1"/>
</dbReference>
<keyword evidence="1" id="KW-1133">Transmembrane helix</keyword>
<reference evidence="2 3" key="1">
    <citation type="submission" date="2016-11" db="EMBL/GenBank/DDBJ databases">
        <authorList>
            <person name="Jaros S."/>
            <person name="Januszkiewicz K."/>
            <person name="Wedrychowicz H."/>
        </authorList>
    </citation>
    <scope>NUCLEOTIDE SEQUENCE [LARGE SCALE GENOMIC DNA]</scope>
    <source>
        <strain evidence="2 3">DSM 21758</strain>
    </source>
</reference>
<gene>
    <name evidence="2" type="ORF">SAMN02745163_03912</name>
</gene>
<keyword evidence="1" id="KW-0472">Membrane</keyword>
<evidence type="ECO:0000313" key="2">
    <source>
        <dbReference type="EMBL" id="SHK49421.1"/>
    </source>
</evidence>
<proteinExistence type="predicted"/>
<feature type="transmembrane region" description="Helical" evidence="1">
    <location>
        <begin position="12"/>
        <end position="37"/>
    </location>
</feature>
<keyword evidence="3" id="KW-1185">Reference proteome</keyword>
<organism evidence="2 3">
    <name type="scientific">Clostridium cavendishii DSM 21758</name>
    <dbReference type="NCBI Taxonomy" id="1121302"/>
    <lineage>
        <taxon>Bacteria</taxon>
        <taxon>Bacillati</taxon>
        <taxon>Bacillota</taxon>
        <taxon>Clostridia</taxon>
        <taxon>Eubacteriales</taxon>
        <taxon>Clostridiaceae</taxon>
        <taxon>Clostridium</taxon>
    </lineage>
</organism>
<protein>
    <recommendedName>
        <fullName evidence="4">DUF4064 domain-containing protein</fullName>
    </recommendedName>
</protein>
<sequence length="137" mass="15254">MEEFKEQKVGAGIKTIAIISFIFQGLAIIGYIAIFAMKDTLEAMPGGEIYSKFTTTYTMLLMAFSIIEIVSLILILNKNKIGIFIYFGIVIIGFIMGSIQMGFSLTSLIGLILPGLMAYFIYAKREIFGFQVNNDSY</sequence>
<feature type="transmembrane region" description="Helical" evidence="1">
    <location>
        <begin position="105"/>
        <end position="122"/>
    </location>
</feature>
<evidence type="ECO:0008006" key="4">
    <source>
        <dbReference type="Google" id="ProtNLM"/>
    </source>
</evidence>
<keyword evidence="1" id="KW-0812">Transmembrane</keyword>